<name>A0A1S1V6M5_9FIRM</name>
<keyword evidence="1" id="KW-0378">Hydrolase</keyword>
<dbReference type="PANTHER" id="PTHR11102">
    <property type="entry name" value="SEL-1-LIKE PROTEIN"/>
    <property type="match status" value="1"/>
</dbReference>
<dbReference type="EMBL" id="MKIE01000004">
    <property type="protein sequence ID" value="OHW62278.1"/>
    <property type="molecule type" value="Genomic_DNA"/>
</dbReference>
<evidence type="ECO:0000313" key="1">
    <source>
        <dbReference type="EMBL" id="OHW62278.1"/>
    </source>
</evidence>
<dbReference type="GO" id="GO:0008800">
    <property type="term" value="F:beta-lactamase activity"/>
    <property type="evidence" value="ECO:0007669"/>
    <property type="project" value="UniProtKB-EC"/>
</dbReference>
<dbReference type="InterPro" id="IPR006597">
    <property type="entry name" value="Sel1-like"/>
</dbReference>
<reference evidence="1 2" key="1">
    <citation type="submission" date="2016-09" db="EMBL/GenBank/DDBJ databases">
        <title>Genome sequence of Eubacterium angustum.</title>
        <authorList>
            <person name="Poehlein A."/>
            <person name="Daniel R."/>
        </authorList>
    </citation>
    <scope>NUCLEOTIDE SEQUENCE [LARGE SCALE GENOMIC DNA]</scope>
    <source>
        <strain evidence="1 2">DSM 1989</strain>
    </source>
</reference>
<dbReference type="InterPro" id="IPR050767">
    <property type="entry name" value="Sel1_AlgK"/>
</dbReference>
<protein>
    <submittedName>
        <fullName evidence="1">Putative beta-lactamase HcpC</fullName>
        <ecNumber evidence="1">3.5.2.6</ecNumber>
    </submittedName>
</protein>
<dbReference type="OrthoDB" id="7056571at2"/>
<sequence length="485" mass="55690">MFFIPAIIAVGQAIILYEMGKSKGYENGKFDGKKEGYSRASRKYGEKFNLQVESFEKFKNKVALEKEEYDFLLLEHEKKIMELEGKSADLTVEEYDELSGTKREYEILKSSREACSNESELYMSEESIFNKAESGNPDFQYYLGIIYYSRGNSTTNDIEKALYWLEKAAEQGHIGSQYMVGLFYFTGELGINDFNKSLKWLERSANQGHMVSQLLLGSIYSSTDYHKSFKWHLKAARQGLMDAQYYVGVYYETGSGVEKNKENALYWLEKAAEQGHIDAQNLFNTLIEIENTDSKIFDIEYCKNMAKQGDLEAQSILGTAYYLGNGVEKDFKKARYWFMKAAKQGSEDAQGLLGTIYYYGQGTEKDYDSALYWLEKAANQGHEESRSFLKKTDLLESRESHNLCIETTAEPPRKTTNLSSYDKDSILKLAKKTKLSKSDVLKYYKANGKDYIQTLLFIEKNIKKSNFTLSQALDETFGIYLNSKE</sequence>
<comment type="caution">
    <text evidence="1">The sequence shown here is derived from an EMBL/GenBank/DDBJ whole genome shotgun (WGS) entry which is preliminary data.</text>
</comment>
<dbReference type="EC" id="3.5.2.6" evidence="1"/>
<dbReference type="PANTHER" id="PTHR11102:SF160">
    <property type="entry name" value="ERAD-ASSOCIATED E3 UBIQUITIN-PROTEIN LIGASE COMPONENT HRD3"/>
    <property type="match status" value="1"/>
</dbReference>
<dbReference type="STRING" id="39480.EUAN_13480"/>
<evidence type="ECO:0000313" key="2">
    <source>
        <dbReference type="Proteomes" id="UP000180254"/>
    </source>
</evidence>
<keyword evidence="2" id="KW-1185">Reference proteome</keyword>
<accession>A0A1S1V6M5</accession>
<dbReference type="SUPFAM" id="SSF81901">
    <property type="entry name" value="HCP-like"/>
    <property type="match status" value="2"/>
</dbReference>
<dbReference type="Proteomes" id="UP000180254">
    <property type="component" value="Unassembled WGS sequence"/>
</dbReference>
<dbReference type="InterPro" id="IPR011990">
    <property type="entry name" value="TPR-like_helical_dom_sf"/>
</dbReference>
<dbReference type="SMART" id="SM00671">
    <property type="entry name" value="SEL1"/>
    <property type="match status" value="6"/>
</dbReference>
<gene>
    <name evidence="1" type="primary">hcpC_1</name>
    <name evidence="1" type="ORF">EUAN_13480</name>
</gene>
<proteinExistence type="predicted"/>
<dbReference type="AlphaFoldDB" id="A0A1S1V6M5"/>
<dbReference type="Pfam" id="PF08238">
    <property type="entry name" value="Sel1"/>
    <property type="match status" value="6"/>
</dbReference>
<organism evidence="1 2">
    <name type="scientific">Andreesenia angusta</name>
    <dbReference type="NCBI Taxonomy" id="39480"/>
    <lineage>
        <taxon>Bacteria</taxon>
        <taxon>Bacillati</taxon>
        <taxon>Bacillota</taxon>
        <taxon>Tissierellia</taxon>
        <taxon>Tissierellales</taxon>
        <taxon>Gottschalkiaceae</taxon>
        <taxon>Andreesenia</taxon>
    </lineage>
</organism>
<dbReference type="RefSeq" id="WP_071062946.1">
    <property type="nucleotide sequence ID" value="NZ_MKIE01000004.1"/>
</dbReference>
<dbReference type="Gene3D" id="1.25.40.10">
    <property type="entry name" value="Tetratricopeptide repeat domain"/>
    <property type="match status" value="2"/>
</dbReference>